<dbReference type="InterPro" id="IPR002692">
    <property type="entry name" value="S45"/>
</dbReference>
<organism evidence="3 4">
    <name type="scientific">Candidatus Segetimicrobium genomatis</name>
    <dbReference type="NCBI Taxonomy" id="2569760"/>
    <lineage>
        <taxon>Bacteria</taxon>
        <taxon>Bacillati</taxon>
        <taxon>Candidatus Sysuimicrobiota</taxon>
        <taxon>Candidatus Sysuimicrobiia</taxon>
        <taxon>Candidatus Sysuimicrobiales</taxon>
        <taxon>Candidatus Segetimicrobiaceae</taxon>
        <taxon>Candidatus Segetimicrobium</taxon>
    </lineage>
</organism>
<accession>A0A537JJ67</accession>
<dbReference type="Gene3D" id="1.10.439.10">
    <property type="entry name" value="Penicillin Amidohydrolase, domain 1"/>
    <property type="match status" value="1"/>
</dbReference>
<evidence type="ECO:0000313" key="4">
    <source>
        <dbReference type="Proteomes" id="UP000318093"/>
    </source>
</evidence>
<dbReference type="Proteomes" id="UP000318093">
    <property type="component" value="Unassembled WGS sequence"/>
</dbReference>
<dbReference type="GO" id="GO:0017000">
    <property type="term" value="P:antibiotic biosynthetic process"/>
    <property type="evidence" value="ECO:0007669"/>
    <property type="project" value="InterPro"/>
</dbReference>
<dbReference type="AlphaFoldDB" id="A0A537JJ67"/>
<name>A0A537JJ67_9BACT</name>
<comment type="similarity">
    <text evidence="1">Belongs to the peptidase S45 family.</text>
</comment>
<evidence type="ECO:0000256" key="2">
    <source>
        <dbReference type="SAM" id="MobiDB-lite"/>
    </source>
</evidence>
<dbReference type="Gene3D" id="3.60.20.10">
    <property type="entry name" value="Glutamine Phosphoribosylpyrophosphate, subunit 1, domain 1"/>
    <property type="match status" value="1"/>
</dbReference>
<protein>
    <submittedName>
        <fullName evidence="3">Penicillin acylase family protein</fullName>
    </submittedName>
</protein>
<dbReference type="GO" id="GO:0016811">
    <property type="term" value="F:hydrolase activity, acting on carbon-nitrogen (but not peptide) bonds, in linear amides"/>
    <property type="evidence" value="ECO:0007669"/>
    <property type="project" value="InterPro"/>
</dbReference>
<dbReference type="EMBL" id="VBAN01000103">
    <property type="protein sequence ID" value="TMI83579.1"/>
    <property type="molecule type" value="Genomic_DNA"/>
</dbReference>
<evidence type="ECO:0000256" key="1">
    <source>
        <dbReference type="ARBA" id="ARBA00006586"/>
    </source>
</evidence>
<dbReference type="PANTHER" id="PTHR34218">
    <property type="entry name" value="PEPTIDASE S45 PENICILLIN AMIDASE"/>
    <property type="match status" value="1"/>
</dbReference>
<comment type="caution">
    <text evidence="3">The sequence shown here is derived from an EMBL/GenBank/DDBJ whole genome shotgun (WGS) entry which is preliminary data.</text>
</comment>
<dbReference type="InterPro" id="IPR023343">
    <property type="entry name" value="Penicillin_amidase_dom1"/>
</dbReference>
<feature type="region of interest" description="Disordered" evidence="2">
    <location>
        <begin position="313"/>
        <end position="342"/>
    </location>
</feature>
<proteinExistence type="inferred from homology"/>
<evidence type="ECO:0000313" key="3">
    <source>
        <dbReference type="EMBL" id="TMI83579.1"/>
    </source>
</evidence>
<gene>
    <name evidence="3" type="ORF">E6H03_03470</name>
</gene>
<dbReference type="Pfam" id="PF01804">
    <property type="entry name" value="Penicil_amidase"/>
    <property type="match status" value="1"/>
</dbReference>
<sequence>MGRPIIRLPPPTCVKSPQRARARAAQAVPACAAGWRSGACSGWVRGVPPGTGPGHAREALERCWGDARLFRRRHAMDLTRADLASALPDLDGTVRLPGLRAGADVWRDPDGIPHIMAASAPDAFFAQGFVHAQDRLWHMEFDRRRAWGRWAEWAGPPALAQDVRARRLRIGASARADYEAQNAETRAMLDAYAAGVNAFLASTRALPVEFRLLDTRPEPWAPWDSLAVFKVRHVDMGAWEAKLWRARLLRHLGPALTAKLCPGTQPAPVLIVPPGAEYRGPASDGLEVFTAGGPALAGIEDWDAGHWGAGDGGAGSNSWALSGRRTASGRPLVAGDPHRAIE</sequence>
<reference evidence="3 4" key="1">
    <citation type="journal article" date="2019" name="Nat. Microbiol.">
        <title>Mediterranean grassland soil C-N compound turnover is dependent on rainfall and depth, and is mediated by genomically divergent microorganisms.</title>
        <authorList>
            <person name="Diamond S."/>
            <person name="Andeer P.F."/>
            <person name="Li Z."/>
            <person name="Crits-Christoph A."/>
            <person name="Burstein D."/>
            <person name="Anantharaman K."/>
            <person name="Lane K.R."/>
            <person name="Thomas B.C."/>
            <person name="Pan C."/>
            <person name="Northen T.R."/>
            <person name="Banfield J.F."/>
        </authorList>
    </citation>
    <scope>NUCLEOTIDE SEQUENCE [LARGE SCALE GENOMIC DNA]</scope>
    <source>
        <strain evidence="3">NP_6</strain>
    </source>
</reference>
<dbReference type="InterPro" id="IPR029055">
    <property type="entry name" value="Ntn_hydrolases_N"/>
</dbReference>
<dbReference type="SUPFAM" id="SSF56235">
    <property type="entry name" value="N-terminal nucleophile aminohydrolases (Ntn hydrolases)"/>
    <property type="match status" value="1"/>
</dbReference>
<dbReference type="PANTHER" id="PTHR34218:SF4">
    <property type="entry name" value="ACYL-HOMOSERINE LACTONE ACYLASE QUIP"/>
    <property type="match status" value="1"/>
</dbReference>
<feature type="non-terminal residue" evidence="3">
    <location>
        <position position="342"/>
    </location>
</feature>